<gene>
    <name evidence="1" type="ORF">HaLaN_25042</name>
</gene>
<accession>A0A6A0A438</accession>
<reference evidence="1 2" key="1">
    <citation type="submission" date="2020-02" db="EMBL/GenBank/DDBJ databases">
        <title>Draft genome sequence of Haematococcus lacustris strain NIES-144.</title>
        <authorList>
            <person name="Morimoto D."/>
            <person name="Nakagawa S."/>
            <person name="Yoshida T."/>
            <person name="Sawayama S."/>
        </authorList>
    </citation>
    <scope>NUCLEOTIDE SEQUENCE [LARGE SCALE GENOMIC DNA]</scope>
    <source>
        <strain evidence="1 2">NIES-144</strain>
    </source>
</reference>
<evidence type="ECO:0000313" key="1">
    <source>
        <dbReference type="EMBL" id="GFH26828.1"/>
    </source>
</evidence>
<dbReference type="EMBL" id="BLLF01003254">
    <property type="protein sequence ID" value="GFH26828.1"/>
    <property type="molecule type" value="Genomic_DNA"/>
</dbReference>
<dbReference type="Proteomes" id="UP000485058">
    <property type="component" value="Unassembled WGS sequence"/>
</dbReference>
<sequence length="87" mass="9412">MEEPLYIGVVPWDRTSSLSAGLPSMVTNSLFASQLVAKGAWEHHCSPPASFRSLPAGSVFARKEVRQEAIGIAPTNADSYHATQDLR</sequence>
<feature type="non-terminal residue" evidence="1">
    <location>
        <position position="1"/>
    </location>
</feature>
<name>A0A6A0A438_HAELA</name>
<comment type="caution">
    <text evidence="1">The sequence shown here is derived from an EMBL/GenBank/DDBJ whole genome shotgun (WGS) entry which is preliminary data.</text>
</comment>
<proteinExistence type="predicted"/>
<organism evidence="1 2">
    <name type="scientific">Haematococcus lacustris</name>
    <name type="common">Green alga</name>
    <name type="synonym">Haematococcus pluvialis</name>
    <dbReference type="NCBI Taxonomy" id="44745"/>
    <lineage>
        <taxon>Eukaryota</taxon>
        <taxon>Viridiplantae</taxon>
        <taxon>Chlorophyta</taxon>
        <taxon>core chlorophytes</taxon>
        <taxon>Chlorophyceae</taxon>
        <taxon>CS clade</taxon>
        <taxon>Chlamydomonadales</taxon>
        <taxon>Haematococcaceae</taxon>
        <taxon>Haematococcus</taxon>
    </lineage>
</organism>
<keyword evidence="2" id="KW-1185">Reference proteome</keyword>
<dbReference type="AlphaFoldDB" id="A0A6A0A438"/>
<evidence type="ECO:0000313" key="2">
    <source>
        <dbReference type="Proteomes" id="UP000485058"/>
    </source>
</evidence>
<protein>
    <submittedName>
        <fullName evidence="1">Uncharacterized protein</fullName>
    </submittedName>
</protein>